<dbReference type="EMBL" id="CAJOBB010001974">
    <property type="protein sequence ID" value="CAF3925131.1"/>
    <property type="molecule type" value="Genomic_DNA"/>
</dbReference>
<accession>A0A813RZI2</accession>
<evidence type="ECO:0000313" key="2">
    <source>
        <dbReference type="EMBL" id="CAF0788390.1"/>
    </source>
</evidence>
<reference evidence="2" key="1">
    <citation type="submission" date="2021-02" db="EMBL/GenBank/DDBJ databases">
        <authorList>
            <person name="Nowell W R."/>
        </authorList>
    </citation>
    <scope>NUCLEOTIDE SEQUENCE</scope>
</reference>
<dbReference type="AlphaFoldDB" id="A0A813RZI2"/>
<gene>
    <name evidence="2" type="ORF">IZO911_LOCUS6257</name>
    <name evidence="3" type="ORF">KXQ929_LOCUS24132</name>
</gene>
<name>A0A813RZI2_9BILA</name>
<dbReference type="Proteomes" id="UP000663868">
    <property type="component" value="Unassembled WGS sequence"/>
</dbReference>
<comment type="caution">
    <text evidence="2">The sequence shown here is derived from an EMBL/GenBank/DDBJ whole genome shotgun (WGS) entry which is preliminary data.</text>
</comment>
<evidence type="ECO:0000313" key="4">
    <source>
        <dbReference type="Proteomes" id="UP000663860"/>
    </source>
</evidence>
<evidence type="ECO:0000313" key="3">
    <source>
        <dbReference type="EMBL" id="CAF3925131.1"/>
    </source>
</evidence>
<organism evidence="2 4">
    <name type="scientific">Adineta steineri</name>
    <dbReference type="NCBI Taxonomy" id="433720"/>
    <lineage>
        <taxon>Eukaryota</taxon>
        <taxon>Metazoa</taxon>
        <taxon>Spiralia</taxon>
        <taxon>Gnathifera</taxon>
        <taxon>Rotifera</taxon>
        <taxon>Eurotatoria</taxon>
        <taxon>Bdelloidea</taxon>
        <taxon>Adinetida</taxon>
        <taxon>Adinetidae</taxon>
        <taxon>Adineta</taxon>
    </lineage>
</organism>
<feature type="compositionally biased region" description="Low complexity" evidence="1">
    <location>
        <begin position="216"/>
        <end position="253"/>
    </location>
</feature>
<feature type="region of interest" description="Disordered" evidence="1">
    <location>
        <begin position="145"/>
        <end position="171"/>
    </location>
</feature>
<feature type="compositionally biased region" description="Basic residues" evidence="1">
    <location>
        <begin position="147"/>
        <end position="163"/>
    </location>
</feature>
<feature type="region of interest" description="Disordered" evidence="1">
    <location>
        <begin position="213"/>
        <end position="262"/>
    </location>
</feature>
<protein>
    <submittedName>
        <fullName evidence="2">Uncharacterized protein</fullName>
    </submittedName>
</protein>
<evidence type="ECO:0000256" key="1">
    <source>
        <dbReference type="SAM" id="MobiDB-lite"/>
    </source>
</evidence>
<proteinExistence type="predicted"/>
<sequence length="453" mass="52291">MPLVNTDNDDDDTYSLSSITNSDEDFEEAHSYDHRLCSRYASCNKKKHEHSSDDSTKLTKHSKNSKFVIGSIRPIANQPGRRQKYDGCKWRRICDNSNCSVYLSGVRYIEKGLCRKHCLLSTENNVSAEADNSIIEDTTRTILDKRYTKKTPARHKPKRNKSPKRGDLMIDTDGKGLKYDGHSWRYTCTNNNCKSYLVRNGFCQRHYLEMKKKQSENSSTSNNNQQEISSISNNNRQEISSTSNNNQQENSTTKLRSIRTKPSVVLKPKKGDIQLIRQLWNGTKWYSLCHHPTQNCTKRSTGKHHRYLCEQHYKESQEKQKNPNLIDDNDIIIESTAKRKKLIHEESFRSDNSIDESNSIILQRSKSSIDQVKHTEQCIQTEVTYPLDSTDLRQGCFLIDDDDDNDDRNQSESSPAVVCIKKEDDIRTNKRNVSINVNPISIDCKLEIPKLEI</sequence>
<dbReference type="EMBL" id="CAJNOE010000038">
    <property type="protein sequence ID" value="CAF0788390.1"/>
    <property type="molecule type" value="Genomic_DNA"/>
</dbReference>
<dbReference type="Proteomes" id="UP000663860">
    <property type="component" value="Unassembled WGS sequence"/>
</dbReference>